<keyword evidence="3" id="KW-1185">Reference proteome</keyword>
<accession>A0ABQ5QPD3</accession>
<organism evidence="2 3">
    <name type="scientific">Phytohabitans aurantiacus</name>
    <dbReference type="NCBI Taxonomy" id="3016789"/>
    <lineage>
        <taxon>Bacteria</taxon>
        <taxon>Bacillati</taxon>
        <taxon>Actinomycetota</taxon>
        <taxon>Actinomycetes</taxon>
        <taxon>Micromonosporales</taxon>
        <taxon>Micromonosporaceae</taxon>
    </lineage>
</organism>
<keyword evidence="1" id="KW-1133">Transmembrane helix</keyword>
<name>A0ABQ5QPD3_9ACTN</name>
<proteinExistence type="predicted"/>
<evidence type="ECO:0000313" key="2">
    <source>
        <dbReference type="EMBL" id="GLH96418.1"/>
    </source>
</evidence>
<dbReference type="Proteomes" id="UP001144280">
    <property type="component" value="Unassembled WGS sequence"/>
</dbReference>
<evidence type="ECO:0000313" key="3">
    <source>
        <dbReference type="Proteomes" id="UP001144280"/>
    </source>
</evidence>
<reference evidence="2" key="1">
    <citation type="submission" date="2022-12" db="EMBL/GenBank/DDBJ databases">
        <title>New Phytohabitans aurantiacus sp. RD004123 nov., an actinomycete isolated from soil.</title>
        <authorList>
            <person name="Triningsih D.W."/>
            <person name="Harunari E."/>
            <person name="Igarashi Y."/>
        </authorList>
    </citation>
    <scope>NUCLEOTIDE SEQUENCE</scope>
    <source>
        <strain evidence="2">RD004123</strain>
    </source>
</reference>
<sequence length="233" mass="25610">MPVVAVGDFDWCASVVMPIVFGGALWLSWVAWLGIKRARVLRTLSEVRAKVEPSSPEWNWFERAWSATTRLDKLARRALPRPYADNLRAQVRSTARDMYGLAGHASELARRMKSIDAARLDAEARQLHARRQTAIGDAALAVDRSLTAVSDQRAVLERMTLAREVALAQLASDTHVLEGLHARTLELGASLKTAPVPPRNALDDLTLELEGLRVGLSETIERTRQAMTGASPG</sequence>
<dbReference type="RefSeq" id="WP_281893627.1">
    <property type="nucleotide sequence ID" value="NZ_BSDI01000007.1"/>
</dbReference>
<keyword evidence="1" id="KW-0472">Membrane</keyword>
<keyword evidence="1" id="KW-0812">Transmembrane</keyword>
<feature type="transmembrane region" description="Helical" evidence="1">
    <location>
        <begin position="15"/>
        <end position="35"/>
    </location>
</feature>
<gene>
    <name evidence="2" type="ORF">Pa4123_16920</name>
</gene>
<dbReference type="EMBL" id="BSDI01000007">
    <property type="protein sequence ID" value="GLH96418.1"/>
    <property type="molecule type" value="Genomic_DNA"/>
</dbReference>
<comment type="caution">
    <text evidence="2">The sequence shown here is derived from an EMBL/GenBank/DDBJ whole genome shotgun (WGS) entry which is preliminary data.</text>
</comment>
<evidence type="ECO:0000256" key="1">
    <source>
        <dbReference type="SAM" id="Phobius"/>
    </source>
</evidence>
<protein>
    <submittedName>
        <fullName evidence="2">Uncharacterized protein</fullName>
    </submittedName>
</protein>